<name>A0AAW5EGH7_9BACI</name>
<organism evidence="1 2">
    <name type="scientific">Fredinandcohnia quinoae</name>
    <dbReference type="NCBI Taxonomy" id="2918902"/>
    <lineage>
        <taxon>Bacteria</taxon>
        <taxon>Bacillati</taxon>
        <taxon>Bacillota</taxon>
        <taxon>Bacilli</taxon>
        <taxon>Bacillales</taxon>
        <taxon>Bacillaceae</taxon>
        <taxon>Fredinandcohnia</taxon>
    </lineage>
</organism>
<dbReference type="PROSITE" id="PS51257">
    <property type="entry name" value="PROKAR_LIPOPROTEIN"/>
    <property type="match status" value="1"/>
</dbReference>
<dbReference type="AlphaFoldDB" id="A0AAW5EGH7"/>
<sequence>MKKLIVILLSLFLTACQQQKTNLLTSQIDSSTIEHPTETTNKIVSLHLIDSNGQKYIVPIHSIPEFEQYLSEIEDPLLELERTSYNFLNIESESEKYVAFQYSCGNKLCSTILIKIVESDITSFPIGYGILMDYKQSPSNKNVIFRFGVNEGGGVLRNNLVVIDLKMLKPLSSPSVDTEQYFNDPQWPITEYGWINDEEFMIQIADIENSDYETLLKWSEGERSTKEVLISLKNN</sequence>
<protein>
    <recommendedName>
        <fullName evidence="3">Lipoprotein</fullName>
    </recommendedName>
</protein>
<dbReference type="EMBL" id="JAKTTI010000073">
    <property type="protein sequence ID" value="MCH1627984.1"/>
    <property type="molecule type" value="Genomic_DNA"/>
</dbReference>
<comment type="caution">
    <text evidence="1">The sequence shown here is derived from an EMBL/GenBank/DDBJ whole genome shotgun (WGS) entry which is preliminary data.</text>
</comment>
<dbReference type="Proteomes" id="UP001431131">
    <property type="component" value="Unassembled WGS sequence"/>
</dbReference>
<evidence type="ECO:0008006" key="3">
    <source>
        <dbReference type="Google" id="ProtNLM"/>
    </source>
</evidence>
<proteinExistence type="predicted"/>
<evidence type="ECO:0000313" key="1">
    <source>
        <dbReference type="EMBL" id="MCH1627984.1"/>
    </source>
</evidence>
<keyword evidence="2" id="KW-1185">Reference proteome</keyword>
<evidence type="ECO:0000313" key="2">
    <source>
        <dbReference type="Proteomes" id="UP001431131"/>
    </source>
</evidence>
<gene>
    <name evidence="1" type="ORF">MJG50_21900</name>
</gene>
<reference evidence="1" key="1">
    <citation type="submission" date="2022-02" db="EMBL/GenBank/DDBJ databases">
        <title>Fredinandcohnia quinoae sp. nov. isolated from Chenopodium quinoa seeds.</title>
        <authorList>
            <person name="Saati-Santamaria Z."/>
            <person name="Flores-Felix J.D."/>
            <person name="Igual J.M."/>
            <person name="Velazquez E."/>
            <person name="Garcia-Fraile P."/>
            <person name="Martinez-Molina E."/>
        </authorList>
    </citation>
    <scope>NUCLEOTIDE SEQUENCE</scope>
    <source>
        <strain evidence="1">SECRCQ15</strain>
    </source>
</reference>
<dbReference type="RefSeq" id="WP_240257901.1">
    <property type="nucleotide sequence ID" value="NZ_JAKTTI010000073.1"/>
</dbReference>
<accession>A0AAW5EGH7</accession>